<dbReference type="OrthoDB" id="45365at2759"/>
<dbReference type="Gene3D" id="2.120.10.80">
    <property type="entry name" value="Kelch-type beta propeller"/>
    <property type="match status" value="1"/>
</dbReference>
<evidence type="ECO:0000256" key="2">
    <source>
        <dbReference type="ARBA" id="ARBA00022737"/>
    </source>
</evidence>
<sequence>MFAFYAFVASSQGVTLTLRLLVVPPEAILFLRCADVFCCNSQQTLLGSSEHSTKAGQDYGNREALDIHTQTSMTTKAMATSALHASLQPSQVDCYCRVDTLTVVGARRFVPSTKHCIHPDIKPSIKPKKSRASKGDKDKLPPDLIPGLPNDIAVACLARIPRLYHRKLRIVCRKWYRLLTSNYFFTRRLQLGTAEEWIYVIKRDRDGRVSWHTYDPKHLLWQPLPPMPVDYVEAMGFGCAVLNGYLLFLFGGKDRLKGSMKKVVYYNPRTNRWHHAPDMLRRRHFFGCCVINNYLYVAGGECEGIPRSLRTAEMFDPNKNKWSFISDMSTAMVPFIGVVYEGRWFLKGLGVHRQVMSEVYEPELDSWSPILDGMVEGWRNPCVSFKGHLYGLDCADGCKLRVYDQATDSWKRFLDSKFHLGNSQALEAAALLPVGDKLCVVRNNMSIVLVDIANHDNRGYLWETIAGKGHFKNVVSTLWANLAGRSRYKSHILHCQVLLA</sequence>
<evidence type="ECO:0000256" key="1">
    <source>
        <dbReference type="ARBA" id="ARBA00022441"/>
    </source>
</evidence>
<dbReference type="CDD" id="cd22152">
    <property type="entry name" value="F-box_AtAFR-like"/>
    <property type="match status" value="1"/>
</dbReference>
<gene>
    <name evidence="5" type="ORF">GOP47_0017727</name>
</gene>
<comment type="caution">
    <text evidence="5">The sequence shown here is derived from an EMBL/GenBank/DDBJ whole genome shotgun (WGS) entry which is preliminary data.</text>
</comment>
<evidence type="ECO:0000313" key="5">
    <source>
        <dbReference type="EMBL" id="KAI5067199.1"/>
    </source>
</evidence>
<keyword evidence="1" id="KW-0880">Kelch repeat</keyword>
<dbReference type="EMBL" id="JABFUD020000017">
    <property type="protein sequence ID" value="KAI5067199.1"/>
    <property type="molecule type" value="Genomic_DNA"/>
</dbReference>
<name>A0A9D4UGW7_ADICA</name>
<protein>
    <recommendedName>
        <fullName evidence="4">F-box domain-containing protein</fullName>
    </recommendedName>
</protein>
<feature type="region of interest" description="Disordered" evidence="3">
    <location>
        <begin position="120"/>
        <end position="140"/>
    </location>
</feature>
<dbReference type="PANTHER" id="PTHR46344">
    <property type="entry name" value="OS02G0202900 PROTEIN"/>
    <property type="match status" value="1"/>
</dbReference>
<evidence type="ECO:0000259" key="4">
    <source>
        <dbReference type="SMART" id="SM00256"/>
    </source>
</evidence>
<evidence type="ECO:0000313" key="6">
    <source>
        <dbReference type="Proteomes" id="UP000886520"/>
    </source>
</evidence>
<feature type="domain" description="F-box" evidence="4">
    <location>
        <begin position="148"/>
        <end position="188"/>
    </location>
</feature>
<dbReference type="AlphaFoldDB" id="A0A9D4UGW7"/>
<dbReference type="PANTHER" id="PTHR46344:SF16">
    <property type="entry name" value="KELCH MOTIF FAMILY PROTEIN, EXPRESSED"/>
    <property type="match status" value="1"/>
</dbReference>
<dbReference type="InterPro" id="IPR015915">
    <property type="entry name" value="Kelch-typ_b-propeller"/>
</dbReference>
<dbReference type="SMART" id="SM00612">
    <property type="entry name" value="Kelch"/>
    <property type="match status" value="2"/>
</dbReference>
<dbReference type="InterPro" id="IPR036047">
    <property type="entry name" value="F-box-like_dom_sf"/>
</dbReference>
<evidence type="ECO:0000256" key="3">
    <source>
        <dbReference type="SAM" id="MobiDB-lite"/>
    </source>
</evidence>
<dbReference type="InterPro" id="IPR006652">
    <property type="entry name" value="Kelch_1"/>
</dbReference>
<accession>A0A9D4UGW7</accession>
<organism evidence="5 6">
    <name type="scientific">Adiantum capillus-veneris</name>
    <name type="common">Maidenhair fern</name>
    <dbReference type="NCBI Taxonomy" id="13818"/>
    <lineage>
        <taxon>Eukaryota</taxon>
        <taxon>Viridiplantae</taxon>
        <taxon>Streptophyta</taxon>
        <taxon>Embryophyta</taxon>
        <taxon>Tracheophyta</taxon>
        <taxon>Polypodiopsida</taxon>
        <taxon>Polypodiidae</taxon>
        <taxon>Polypodiales</taxon>
        <taxon>Pteridineae</taxon>
        <taxon>Pteridaceae</taxon>
        <taxon>Vittarioideae</taxon>
        <taxon>Adiantum</taxon>
    </lineage>
</organism>
<proteinExistence type="predicted"/>
<dbReference type="SUPFAM" id="SSF117281">
    <property type="entry name" value="Kelch motif"/>
    <property type="match status" value="1"/>
</dbReference>
<dbReference type="Pfam" id="PF01344">
    <property type="entry name" value="Kelch_1"/>
    <property type="match status" value="2"/>
</dbReference>
<keyword evidence="6" id="KW-1185">Reference proteome</keyword>
<dbReference type="SUPFAM" id="SSF81383">
    <property type="entry name" value="F-box domain"/>
    <property type="match status" value="1"/>
</dbReference>
<dbReference type="Pfam" id="PF00646">
    <property type="entry name" value="F-box"/>
    <property type="match status" value="1"/>
</dbReference>
<dbReference type="SMART" id="SM00256">
    <property type="entry name" value="FBOX"/>
    <property type="match status" value="1"/>
</dbReference>
<reference evidence="5" key="1">
    <citation type="submission" date="2021-01" db="EMBL/GenBank/DDBJ databases">
        <title>Adiantum capillus-veneris genome.</title>
        <authorList>
            <person name="Fang Y."/>
            <person name="Liao Q."/>
        </authorList>
    </citation>
    <scope>NUCLEOTIDE SEQUENCE</scope>
    <source>
        <strain evidence="5">H3</strain>
        <tissue evidence="5">Leaf</tissue>
    </source>
</reference>
<keyword evidence="2" id="KW-0677">Repeat</keyword>
<dbReference type="Proteomes" id="UP000886520">
    <property type="component" value="Chromosome 17"/>
</dbReference>
<dbReference type="InterPro" id="IPR001810">
    <property type="entry name" value="F-box_dom"/>
</dbReference>